<evidence type="ECO:0000256" key="1">
    <source>
        <dbReference type="SAM" id="MobiDB-lite"/>
    </source>
</evidence>
<comment type="caution">
    <text evidence="2">The sequence shown here is derived from an EMBL/GenBank/DDBJ whole genome shotgun (WGS) entry which is preliminary data.</text>
</comment>
<dbReference type="Proteomes" id="UP000636479">
    <property type="component" value="Unassembled WGS sequence"/>
</dbReference>
<keyword evidence="3" id="KW-1185">Reference proteome</keyword>
<organism evidence="2 3">
    <name type="scientific">Mycena indigotica</name>
    <dbReference type="NCBI Taxonomy" id="2126181"/>
    <lineage>
        <taxon>Eukaryota</taxon>
        <taxon>Fungi</taxon>
        <taxon>Dikarya</taxon>
        <taxon>Basidiomycota</taxon>
        <taxon>Agaricomycotina</taxon>
        <taxon>Agaricomycetes</taxon>
        <taxon>Agaricomycetidae</taxon>
        <taxon>Agaricales</taxon>
        <taxon>Marasmiineae</taxon>
        <taxon>Mycenaceae</taxon>
        <taxon>Mycena</taxon>
    </lineage>
</organism>
<name>A0A8H6S6X6_9AGAR</name>
<dbReference type="GeneID" id="59350255"/>
<evidence type="ECO:0000313" key="2">
    <source>
        <dbReference type="EMBL" id="KAF7293408.1"/>
    </source>
</evidence>
<dbReference type="AlphaFoldDB" id="A0A8H6S6X6"/>
<dbReference type="EMBL" id="JACAZF010000010">
    <property type="protein sequence ID" value="KAF7293408.1"/>
    <property type="molecule type" value="Genomic_DNA"/>
</dbReference>
<protein>
    <submittedName>
        <fullName evidence="2">Uncharacterized protein</fullName>
    </submittedName>
</protein>
<gene>
    <name evidence="2" type="ORF">MIND_01117800</name>
</gene>
<accession>A0A8H6S6X6</accession>
<dbReference type="RefSeq" id="XP_037215571.1">
    <property type="nucleotide sequence ID" value="XM_037367739.1"/>
</dbReference>
<sequence>MATICLRNILDDDDGEENEKNGVKGWCGGWNGWLQVSENVGLPAARLDMALELSLHTRGPRLCQGYSLLRPQTCSIDEENHLVESRRNCFQGAGLLFGVPPALFTSWQSPPSFSTTPKPSTTSAPSVLQNIVSGVETPPPSTLLAAVANVMPRIYDVKKRHMSRHSPCPPVPKERRTRSQS</sequence>
<evidence type="ECO:0000313" key="3">
    <source>
        <dbReference type="Proteomes" id="UP000636479"/>
    </source>
</evidence>
<feature type="region of interest" description="Disordered" evidence="1">
    <location>
        <begin position="158"/>
        <end position="181"/>
    </location>
</feature>
<proteinExistence type="predicted"/>
<reference evidence="2" key="1">
    <citation type="submission" date="2020-05" db="EMBL/GenBank/DDBJ databases">
        <title>Mycena genomes resolve the evolution of fungal bioluminescence.</title>
        <authorList>
            <person name="Tsai I.J."/>
        </authorList>
    </citation>
    <scope>NUCLEOTIDE SEQUENCE</scope>
    <source>
        <strain evidence="2">171206Taipei</strain>
    </source>
</reference>